<reference evidence="2" key="1">
    <citation type="journal article" date="2023" name="Mol. Phylogenet. Evol.">
        <title>Genome-scale phylogeny and comparative genomics of the fungal order Sordariales.</title>
        <authorList>
            <person name="Hensen N."/>
            <person name="Bonometti L."/>
            <person name="Westerberg I."/>
            <person name="Brannstrom I.O."/>
            <person name="Guillou S."/>
            <person name="Cros-Aarteil S."/>
            <person name="Calhoun S."/>
            <person name="Haridas S."/>
            <person name="Kuo A."/>
            <person name="Mondo S."/>
            <person name="Pangilinan J."/>
            <person name="Riley R."/>
            <person name="LaButti K."/>
            <person name="Andreopoulos B."/>
            <person name="Lipzen A."/>
            <person name="Chen C."/>
            <person name="Yan M."/>
            <person name="Daum C."/>
            <person name="Ng V."/>
            <person name="Clum A."/>
            <person name="Steindorff A."/>
            <person name="Ohm R.A."/>
            <person name="Martin F."/>
            <person name="Silar P."/>
            <person name="Natvig D.O."/>
            <person name="Lalanne C."/>
            <person name="Gautier V."/>
            <person name="Ament-Velasquez S.L."/>
            <person name="Kruys A."/>
            <person name="Hutchinson M.I."/>
            <person name="Powell A.J."/>
            <person name="Barry K."/>
            <person name="Miller A.N."/>
            <person name="Grigoriev I.V."/>
            <person name="Debuchy R."/>
            <person name="Gladieux P."/>
            <person name="Hiltunen Thoren M."/>
            <person name="Johannesson H."/>
        </authorList>
    </citation>
    <scope>NUCLEOTIDE SEQUENCE</scope>
    <source>
        <strain evidence="2">CBS 626.80</strain>
    </source>
</reference>
<feature type="compositionally biased region" description="Basic and acidic residues" evidence="1">
    <location>
        <begin position="159"/>
        <end position="168"/>
    </location>
</feature>
<gene>
    <name evidence="2" type="ORF">QBC32DRAFT_112956</name>
</gene>
<feature type="region of interest" description="Disordered" evidence="1">
    <location>
        <begin position="149"/>
        <end position="168"/>
    </location>
</feature>
<dbReference type="AlphaFoldDB" id="A0AAN6NXF0"/>
<evidence type="ECO:0000313" key="2">
    <source>
        <dbReference type="EMBL" id="KAK3953686.1"/>
    </source>
</evidence>
<keyword evidence="3" id="KW-1185">Reference proteome</keyword>
<evidence type="ECO:0000256" key="1">
    <source>
        <dbReference type="SAM" id="MobiDB-lite"/>
    </source>
</evidence>
<evidence type="ECO:0000313" key="3">
    <source>
        <dbReference type="Proteomes" id="UP001303222"/>
    </source>
</evidence>
<protein>
    <submittedName>
        <fullName evidence="2">Uncharacterized protein</fullName>
    </submittedName>
</protein>
<accession>A0AAN6NXF0</accession>
<comment type="caution">
    <text evidence="2">The sequence shown here is derived from an EMBL/GenBank/DDBJ whole genome shotgun (WGS) entry which is preliminary data.</text>
</comment>
<proteinExistence type="predicted"/>
<dbReference type="Proteomes" id="UP001303222">
    <property type="component" value="Unassembled WGS sequence"/>
</dbReference>
<sequence length="168" mass="18611">MSARACVMAGSVLRLLFLRLAFVRRCLGTSCFYLGLVSVRQHSISLHLLLTLTTTAVLWGAQRGGKELNNEVLHEHGCVQFTRFYGGNTSSLKALFPTFCKDYGPRYYLFHGLSKSLEKVLGIFSDGDGYYKEINSGAEHRGMEFINTSSPSISQVPRNGDKENGHVA</sequence>
<name>A0AAN6NXF0_9PEZI</name>
<reference evidence="2" key="2">
    <citation type="submission" date="2023-06" db="EMBL/GenBank/DDBJ databases">
        <authorList>
            <consortium name="Lawrence Berkeley National Laboratory"/>
            <person name="Mondo S.J."/>
            <person name="Hensen N."/>
            <person name="Bonometti L."/>
            <person name="Westerberg I."/>
            <person name="Brannstrom I.O."/>
            <person name="Guillou S."/>
            <person name="Cros-Aarteil S."/>
            <person name="Calhoun S."/>
            <person name="Haridas S."/>
            <person name="Kuo A."/>
            <person name="Pangilinan J."/>
            <person name="Riley R."/>
            <person name="Labutti K."/>
            <person name="Andreopoulos B."/>
            <person name="Lipzen A."/>
            <person name="Chen C."/>
            <person name="Yanf M."/>
            <person name="Daum C."/>
            <person name="Ng V."/>
            <person name="Clum A."/>
            <person name="Steindorff A."/>
            <person name="Ohm R."/>
            <person name="Martin F."/>
            <person name="Silar P."/>
            <person name="Natvig D."/>
            <person name="Lalanne C."/>
            <person name="Gautier V."/>
            <person name="Ament-Velasquez S.L."/>
            <person name="Kruys A."/>
            <person name="Hutchinson M.I."/>
            <person name="Powell A.J."/>
            <person name="Barry K."/>
            <person name="Miller A.N."/>
            <person name="Grigoriev I.V."/>
            <person name="Debuchy R."/>
            <person name="Gladieux P."/>
            <person name="Thoren M.H."/>
            <person name="Johannesson H."/>
        </authorList>
    </citation>
    <scope>NUCLEOTIDE SEQUENCE</scope>
    <source>
        <strain evidence="2">CBS 626.80</strain>
    </source>
</reference>
<dbReference type="EMBL" id="MU859101">
    <property type="protein sequence ID" value="KAK3953686.1"/>
    <property type="molecule type" value="Genomic_DNA"/>
</dbReference>
<organism evidence="2 3">
    <name type="scientific">Pseudoneurospora amorphoporcata</name>
    <dbReference type="NCBI Taxonomy" id="241081"/>
    <lineage>
        <taxon>Eukaryota</taxon>
        <taxon>Fungi</taxon>
        <taxon>Dikarya</taxon>
        <taxon>Ascomycota</taxon>
        <taxon>Pezizomycotina</taxon>
        <taxon>Sordariomycetes</taxon>
        <taxon>Sordariomycetidae</taxon>
        <taxon>Sordariales</taxon>
        <taxon>Sordariaceae</taxon>
        <taxon>Pseudoneurospora</taxon>
    </lineage>
</organism>